<proteinExistence type="predicted"/>
<dbReference type="AlphaFoldDB" id="A0A0N8IB13"/>
<reference evidence="1 2" key="1">
    <citation type="submission" date="2015-09" db="EMBL/GenBank/DDBJ databases">
        <title>Draft genome sequence of Aliiroseovarius crassostreae CV919-312TSm, the causative agent of Roseovarius Oyster Disease (formerly Juvenile Oyster Disease).</title>
        <authorList>
            <person name="Kessner L."/>
            <person name="Spinard E."/>
            <person name="Nelson D."/>
        </authorList>
    </citation>
    <scope>NUCLEOTIDE SEQUENCE [LARGE SCALE GENOMIC DNA]</scope>
    <source>
        <strain evidence="1 2">CV919-312</strain>
    </source>
</reference>
<evidence type="ECO:0000313" key="2">
    <source>
        <dbReference type="Proteomes" id="UP000050471"/>
    </source>
</evidence>
<gene>
    <name evidence="1" type="ORF">AKJ29_04335</name>
</gene>
<comment type="caution">
    <text evidence="1">The sequence shown here is derived from an EMBL/GenBank/DDBJ whole genome shotgun (WGS) entry which is preliminary data.</text>
</comment>
<organism evidence="1 2">
    <name type="scientific">Aliiroseovarius crassostreae</name>
    <dbReference type="NCBI Taxonomy" id="154981"/>
    <lineage>
        <taxon>Bacteria</taxon>
        <taxon>Pseudomonadati</taxon>
        <taxon>Pseudomonadota</taxon>
        <taxon>Alphaproteobacteria</taxon>
        <taxon>Rhodobacterales</taxon>
        <taxon>Paracoccaceae</taxon>
        <taxon>Aliiroseovarius</taxon>
    </lineage>
</organism>
<dbReference type="EMBL" id="LKBA01000024">
    <property type="protein sequence ID" value="KPN61827.1"/>
    <property type="molecule type" value="Genomic_DNA"/>
</dbReference>
<protein>
    <submittedName>
        <fullName evidence="1">Uncharacterized protein</fullName>
    </submittedName>
</protein>
<keyword evidence="2" id="KW-1185">Reference proteome</keyword>
<sequence length="133" mass="15291">MAWCTMRNEDNLIITEKIYAELIKITGSIKYYDRAPKLFQAVNMRHPIFPPQVARRNSFEMAFNYILGREIKLPLLCFSEGVTLDFRKFSPQNPREGLCPSDPLGINAKILYFPFAHHLDPSLNAIPFGMPSN</sequence>
<dbReference type="Proteomes" id="UP000050471">
    <property type="component" value="Unassembled WGS sequence"/>
</dbReference>
<accession>A0A0N8IB13</accession>
<evidence type="ECO:0000313" key="1">
    <source>
        <dbReference type="EMBL" id="KPN61827.1"/>
    </source>
</evidence>
<name>A0A0N8IB13_9RHOB</name>